<evidence type="ECO:0000256" key="3">
    <source>
        <dbReference type="ARBA" id="ARBA00018242"/>
    </source>
</evidence>
<organism evidence="10 11">
    <name type="scientific">Adiantum capillus-veneris</name>
    <name type="common">Maidenhair fern</name>
    <dbReference type="NCBI Taxonomy" id="13818"/>
    <lineage>
        <taxon>Eukaryota</taxon>
        <taxon>Viridiplantae</taxon>
        <taxon>Streptophyta</taxon>
        <taxon>Embryophyta</taxon>
        <taxon>Tracheophyta</taxon>
        <taxon>Polypodiopsida</taxon>
        <taxon>Polypodiidae</taxon>
        <taxon>Polypodiales</taxon>
        <taxon>Pteridineae</taxon>
        <taxon>Pteridaceae</taxon>
        <taxon>Vittarioideae</taxon>
        <taxon>Adiantum</taxon>
    </lineage>
</organism>
<dbReference type="Pfam" id="PF02840">
    <property type="entry name" value="Prp18"/>
    <property type="match status" value="1"/>
</dbReference>
<evidence type="ECO:0000256" key="1">
    <source>
        <dbReference type="ARBA" id="ARBA00004123"/>
    </source>
</evidence>
<dbReference type="InterPro" id="IPR004098">
    <property type="entry name" value="Prp18"/>
</dbReference>
<dbReference type="SUPFAM" id="SSF47938">
    <property type="entry name" value="Functional domain of the splicing factor Prp18"/>
    <property type="match status" value="1"/>
</dbReference>
<dbReference type="Pfam" id="PF08799">
    <property type="entry name" value="PRP4"/>
    <property type="match status" value="1"/>
</dbReference>
<dbReference type="Gene3D" id="4.10.280.110">
    <property type="entry name" value="Pre-mRNA processing factor 4 domain"/>
    <property type="match status" value="1"/>
</dbReference>
<name>A0A9D4U3E0_ADICA</name>
<evidence type="ECO:0000259" key="8">
    <source>
        <dbReference type="Pfam" id="PF02840"/>
    </source>
</evidence>
<proteinExistence type="inferred from homology"/>
<comment type="subcellular location">
    <subcellularLocation>
        <location evidence="1">Nucleus</location>
    </subcellularLocation>
</comment>
<dbReference type="Proteomes" id="UP000886520">
    <property type="component" value="Chromosome 24"/>
</dbReference>
<keyword evidence="5" id="KW-0747">Spliceosome</keyword>
<sequence length="392" mass="44573">MRSLEVGEGLGPRKYVRRRIDQPDRKTLYRPQELSHVKCPSLPHVAGIITSLSALYPYPASLVPQPKPSKSPADEKRIDELIIHRDDVMHQLHHWFRQPITLFGEDDDARLLRYKNLLKSGCHPVDSNKDEDPYTDEYRNDLSLDLVDFKKSDKFSFLHRDVKNKKKVVDDVDDAFGTCNGGDAVPGEGAEGMLPDLELDADHKYMTTHFDALCDEEKILVFFRQLLIEWERELQKRPESEKRTDKGRSNAATLAQCAQNLAPLVRRCKKRMLPLDMRQALVCIVTNCLQRDYVAAMDQFIKLAIYYAPCPIGITILDSHERAVRERISANAGAQASANEITHKVLQSVKRLMTLCQRRYPAVLSKLVQCNGVCNGNGTQSHLQQEVGNLIT</sequence>
<feature type="domain" description="Prp18" evidence="8">
    <location>
        <begin position="221"/>
        <end position="361"/>
    </location>
</feature>
<dbReference type="GO" id="GO:0005682">
    <property type="term" value="C:U5 snRNP"/>
    <property type="evidence" value="ECO:0007669"/>
    <property type="project" value="TreeGrafter"/>
</dbReference>
<gene>
    <name evidence="10" type="ORF">GOP47_0025138</name>
</gene>
<evidence type="ECO:0000313" key="10">
    <source>
        <dbReference type="EMBL" id="KAI5060718.1"/>
    </source>
</evidence>
<comment type="similarity">
    <text evidence="2">Belongs to the PRP18 family.</text>
</comment>
<evidence type="ECO:0000256" key="4">
    <source>
        <dbReference type="ARBA" id="ARBA00022664"/>
    </source>
</evidence>
<dbReference type="PANTHER" id="PTHR13007">
    <property type="entry name" value="PRE-MRNA SPLICING FACTOR-RELATED"/>
    <property type="match status" value="1"/>
</dbReference>
<protein>
    <recommendedName>
        <fullName evidence="3">Pre-mRNA-splicing factor 18</fullName>
    </recommendedName>
</protein>
<reference evidence="10" key="1">
    <citation type="submission" date="2021-01" db="EMBL/GenBank/DDBJ databases">
        <title>Adiantum capillus-veneris genome.</title>
        <authorList>
            <person name="Fang Y."/>
            <person name="Liao Q."/>
        </authorList>
    </citation>
    <scope>NUCLEOTIDE SEQUENCE</scope>
    <source>
        <strain evidence="10">H3</strain>
        <tissue evidence="10">Leaf</tissue>
    </source>
</reference>
<evidence type="ECO:0000256" key="2">
    <source>
        <dbReference type="ARBA" id="ARBA00008137"/>
    </source>
</evidence>
<dbReference type="InterPro" id="IPR039979">
    <property type="entry name" value="PRPF18"/>
</dbReference>
<dbReference type="Gene3D" id="1.20.940.10">
    <property type="entry name" value="Functional domain of the splicing factor Prp18"/>
    <property type="match status" value="1"/>
</dbReference>
<keyword evidence="6" id="KW-0508">mRNA splicing</keyword>
<dbReference type="SUPFAM" id="SSF158230">
    <property type="entry name" value="PRP4-like"/>
    <property type="match status" value="1"/>
</dbReference>
<accession>A0A9D4U3E0</accession>
<keyword evidence="11" id="KW-1185">Reference proteome</keyword>
<dbReference type="GO" id="GO:0046540">
    <property type="term" value="C:U4/U6 x U5 tri-snRNP complex"/>
    <property type="evidence" value="ECO:0007669"/>
    <property type="project" value="TreeGrafter"/>
</dbReference>
<feature type="domain" description="Pre-mRNA processing factor 4 (PRP4)-like" evidence="9">
    <location>
        <begin position="97"/>
        <end position="117"/>
    </location>
</feature>
<evidence type="ECO:0000256" key="5">
    <source>
        <dbReference type="ARBA" id="ARBA00022728"/>
    </source>
</evidence>
<evidence type="ECO:0000256" key="7">
    <source>
        <dbReference type="ARBA" id="ARBA00023242"/>
    </source>
</evidence>
<evidence type="ECO:0000256" key="6">
    <source>
        <dbReference type="ARBA" id="ARBA00023187"/>
    </source>
</evidence>
<dbReference type="AlphaFoldDB" id="A0A9D4U3E0"/>
<dbReference type="PANTHER" id="PTHR13007:SF19">
    <property type="entry name" value="PRE-MRNA-SPLICING FACTOR 18"/>
    <property type="match status" value="1"/>
</dbReference>
<dbReference type="GO" id="GO:0071021">
    <property type="term" value="C:U2-type post-spliceosomal complex"/>
    <property type="evidence" value="ECO:0007669"/>
    <property type="project" value="TreeGrafter"/>
</dbReference>
<dbReference type="EMBL" id="JABFUD020000024">
    <property type="protein sequence ID" value="KAI5060718.1"/>
    <property type="molecule type" value="Genomic_DNA"/>
</dbReference>
<dbReference type="InterPro" id="IPR036285">
    <property type="entry name" value="PRP4-like_sf"/>
</dbReference>
<keyword evidence="4" id="KW-0507">mRNA processing</keyword>
<keyword evidence="7" id="KW-0539">Nucleus</keyword>
<evidence type="ECO:0000259" key="9">
    <source>
        <dbReference type="Pfam" id="PF08799"/>
    </source>
</evidence>
<dbReference type="OrthoDB" id="10261918at2759"/>
<dbReference type="GO" id="GO:0000350">
    <property type="term" value="P:generation of catalytic spliceosome for second transesterification step"/>
    <property type="evidence" value="ECO:0007669"/>
    <property type="project" value="TreeGrafter"/>
</dbReference>
<evidence type="ECO:0000313" key="11">
    <source>
        <dbReference type="Proteomes" id="UP000886520"/>
    </source>
</evidence>
<dbReference type="InterPro" id="IPR014906">
    <property type="entry name" value="PRP4-like"/>
</dbReference>
<comment type="caution">
    <text evidence="10">The sequence shown here is derived from an EMBL/GenBank/DDBJ whole genome shotgun (WGS) entry which is preliminary data.</text>
</comment>